<dbReference type="PANTHER" id="PTHR42981">
    <property type="entry name" value="PYRUVATE DEHYDROGENASE [UBIQUINONE]"/>
    <property type="match status" value="1"/>
</dbReference>
<dbReference type="InterPro" id="IPR044261">
    <property type="entry name" value="Pyruvate_dehydrogenase"/>
</dbReference>
<comment type="subcellular location">
    <subcellularLocation>
        <location evidence="3">Cell membrane</location>
        <topology evidence="3">Peripheral membrane protein</topology>
        <orientation evidence="3">Cytoplasmic side</orientation>
    </subcellularLocation>
</comment>
<dbReference type="InterPro" id="IPR047211">
    <property type="entry name" value="POXB-like"/>
</dbReference>
<evidence type="ECO:0000256" key="4">
    <source>
        <dbReference type="RuleBase" id="RU362132"/>
    </source>
</evidence>
<dbReference type="PROSITE" id="PS00187">
    <property type="entry name" value="TPP_ENZYMES"/>
    <property type="match status" value="1"/>
</dbReference>
<dbReference type="STRING" id="512399.A8709_00260"/>
<evidence type="ECO:0000256" key="3">
    <source>
        <dbReference type="HAMAP-Rule" id="MF_00850"/>
    </source>
</evidence>
<keyword evidence="2 3" id="KW-0786">Thiamine pyrophosphate</keyword>
<dbReference type="Proteomes" id="UP000093309">
    <property type="component" value="Unassembled WGS sequence"/>
</dbReference>
<keyword evidence="3" id="KW-0460">Magnesium</keyword>
<keyword evidence="3" id="KW-0830">Ubiquinone</keyword>
<dbReference type="InterPro" id="IPR029061">
    <property type="entry name" value="THDP-binding"/>
</dbReference>
<comment type="cofactor">
    <cofactor evidence="3">
        <name>FAD</name>
        <dbReference type="ChEBI" id="CHEBI:57692"/>
    </cofactor>
    <text evidence="3">Binds 1 FAD per subunit.</text>
</comment>
<feature type="binding site" evidence="3">
    <location>
        <begin position="434"/>
        <end position="436"/>
    </location>
    <ligand>
        <name>thiamine diphosphate</name>
        <dbReference type="ChEBI" id="CHEBI:58937"/>
    </ligand>
</feature>
<dbReference type="CDD" id="cd07039">
    <property type="entry name" value="TPP_PYR_POX"/>
    <property type="match status" value="1"/>
</dbReference>
<comment type="function">
    <text evidence="3">A peripheral cell membrane enzyme that catalyzes the oxidative decarboxylation of pyruvate to form acetate and CO(2). It channels electrons from the cytoplasm to the respiratory chain at the cell membrane via ubiquinone.</text>
</comment>
<comment type="subunit">
    <text evidence="3">Homotetramer.</text>
</comment>
<evidence type="ECO:0000259" key="6">
    <source>
        <dbReference type="Pfam" id="PF02775"/>
    </source>
</evidence>
<dbReference type="GO" id="GO:0048039">
    <property type="term" value="F:ubiquinone binding"/>
    <property type="evidence" value="ECO:0007669"/>
    <property type="project" value="UniProtKB-UniRule"/>
</dbReference>
<dbReference type="GO" id="GO:0042867">
    <property type="term" value="P:pyruvate catabolic process"/>
    <property type="evidence" value="ECO:0007669"/>
    <property type="project" value="UniProtKB-UniRule"/>
</dbReference>
<keyword evidence="3" id="KW-0446">Lipid-binding</keyword>
<feature type="site" description="Moves into active site upon enzyme activation, plays a role in electron transfer" evidence="3">
    <location>
        <position position="466"/>
    </location>
</feature>
<comment type="similarity">
    <text evidence="1 3 4">Belongs to the TPP enzyme family.</text>
</comment>
<dbReference type="InterPro" id="IPR047212">
    <property type="entry name" value="TPP_POXB-like"/>
</dbReference>
<dbReference type="EC" id="1.2.5.1" evidence="3"/>
<comment type="caution">
    <text evidence="8">The sequence shown here is derived from an EMBL/GenBank/DDBJ whole genome shotgun (WGS) entry which is preliminary data.</text>
</comment>
<dbReference type="GO" id="GO:0000287">
    <property type="term" value="F:magnesium ion binding"/>
    <property type="evidence" value="ECO:0007669"/>
    <property type="project" value="UniProtKB-UniRule"/>
</dbReference>
<evidence type="ECO:0000256" key="2">
    <source>
        <dbReference type="ARBA" id="ARBA00023052"/>
    </source>
</evidence>
<feature type="binding site" evidence="3">
    <location>
        <position position="434"/>
    </location>
    <ligand>
        <name>Mg(2+)</name>
        <dbReference type="ChEBI" id="CHEBI:18420"/>
    </ligand>
</feature>
<protein>
    <recommendedName>
        <fullName evidence="3">Pyruvate dehydrogenase [ubiquinone]</fullName>
        <ecNumber evidence="3">1.2.5.1</ecNumber>
    </recommendedName>
    <alternativeName>
        <fullName evidence="3">Pyruvate oxidase</fullName>
        <shortName evidence="3">POX</shortName>
    </alternativeName>
    <alternativeName>
        <fullName evidence="3">Pyruvate:ubiquinone-8 oxidoreductase</fullName>
    </alternativeName>
</protein>
<dbReference type="RefSeq" id="WP_065853434.1">
    <property type="nucleotide sequence ID" value="NZ_LYPC01000021.1"/>
</dbReference>
<dbReference type="HAMAP" id="MF_00850">
    <property type="entry name" value="POX"/>
    <property type="match status" value="1"/>
</dbReference>
<feature type="binding site" evidence="3">
    <location>
        <position position="293"/>
    </location>
    <ligand>
        <name>FAD</name>
        <dbReference type="ChEBI" id="CHEBI:57692"/>
    </ligand>
</feature>
<dbReference type="AlphaFoldDB" id="A0A1C1A0T2"/>
<feature type="region of interest" description="FAD-binding domain" evidence="3">
    <location>
        <begin position="184"/>
        <end position="335"/>
    </location>
</feature>
<evidence type="ECO:0000259" key="5">
    <source>
        <dbReference type="Pfam" id="PF00205"/>
    </source>
</evidence>
<dbReference type="InterPro" id="IPR012000">
    <property type="entry name" value="Thiamin_PyroP_enz_cen_dom"/>
</dbReference>
<gene>
    <name evidence="3" type="primary">poxB</name>
    <name evidence="8" type="ORF">A8709_00260</name>
</gene>
<dbReference type="InterPro" id="IPR000399">
    <property type="entry name" value="TPP-bd_CS"/>
</dbReference>
<dbReference type="GO" id="GO:0050660">
    <property type="term" value="F:flavin adenine dinucleotide binding"/>
    <property type="evidence" value="ECO:0007669"/>
    <property type="project" value="UniProtKB-UniRule"/>
</dbReference>
<keyword evidence="3" id="KW-0560">Oxidoreductase</keyword>
<feature type="region of interest" description="Membrane-binding domain" evidence="3">
    <location>
        <begin position="532"/>
        <end position="573"/>
    </location>
</feature>
<comment type="cofactor">
    <cofactor evidence="3">
        <name>Mg(2+)</name>
        <dbReference type="ChEBI" id="CHEBI:18420"/>
    </cofactor>
    <text evidence="3">Binds 1 Mg(2+) ion per subunit.</text>
</comment>
<reference evidence="9" key="1">
    <citation type="submission" date="2016-05" db="EMBL/GenBank/DDBJ databases">
        <title>Paenibacillus oryzae. sp. nov., isolated from the rice root.</title>
        <authorList>
            <person name="Zhang J."/>
            <person name="Zhang X."/>
        </authorList>
    </citation>
    <scope>NUCLEOTIDE SEQUENCE [LARGE SCALE GENOMIC DNA]</scope>
    <source>
        <strain evidence="9">KCTC13222</strain>
    </source>
</reference>
<dbReference type="SUPFAM" id="SSF52467">
    <property type="entry name" value="DHS-like NAD/FAD-binding domain"/>
    <property type="match status" value="1"/>
</dbReference>
<dbReference type="GO" id="GO:0005886">
    <property type="term" value="C:plasma membrane"/>
    <property type="evidence" value="ECO:0007669"/>
    <property type="project" value="UniProtKB-SubCell"/>
</dbReference>
<keyword evidence="3" id="KW-0479">Metal-binding</keyword>
<dbReference type="Gene3D" id="3.40.50.1220">
    <property type="entry name" value="TPP-binding domain"/>
    <property type="match status" value="1"/>
</dbReference>
<dbReference type="GO" id="GO:0052737">
    <property type="term" value="F:pyruvate dehydrogenase (quinone) activity"/>
    <property type="evidence" value="ECO:0007669"/>
    <property type="project" value="UniProtKB-UniRule"/>
</dbReference>
<feature type="binding site" evidence="3">
    <location>
        <begin position="252"/>
        <end position="255"/>
    </location>
    <ligand>
        <name>FAD</name>
        <dbReference type="ChEBI" id="CHEBI:57692"/>
    </ligand>
</feature>
<keyword evidence="3" id="KW-0472">Membrane</keyword>
<dbReference type="NCBIfam" id="NF006591">
    <property type="entry name" value="PRK09124.1"/>
    <property type="match status" value="1"/>
</dbReference>
<keyword evidence="3 8" id="KW-0670">Pyruvate</keyword>
<dbReference type="InterPro" id="IPR029035">
    <property type="entry name" value="DHS-like_NAD/FAD-binding_dom"/>
</dbReference>
<feature type="binding site" evidence="3">
    <location>
        <begin position="461"/>
        <end position="467"/>
    </location>
    <ligand>
        <name>thiamine diphosphate</name>
        <dbReference type="ChEBI" id="CHEBI:58937"/>
    </ligand>
</feature>
<dbReference type="GO" id="GO:0030976">
    <property type="term" value="F:thiamine pyrophosphate binding"/>
    <property type="evidence" value="ECO:0007669"/>
    <property type="project" value="UniProtKB-UniRule"/>
</dbReference>
<feature type="binding site" evidence="3">
    <location>
        <begin position="275"/>
        <end position="279"/>
    </location>
    <ligand>
        <name>FAD</name>
        <dbReference type="ChEBI" id="CHEBI:57692"/>
    </ligand>
</feature>
<dbReference type="Pfam" id="PF00205">
    <property type="entry name" value="TPP_enzyme_M"/>
    <property type="match status" value="1"/>
</dbReference>
<accession>A0A1C1A0T2</accession>
<feature type="domain" description="Thiamine pyrophosphate enzyme central" evidence="5">
    <location>
        <begin position="195"/>
        <end position="320"/>
    </location>
</feature>
<proteinExistence type="inferred from homology"/>
<keyword evidence="9" id="KW-1185">Reference proteome</keyword>
<dbReference type="Gene3D" id="3.40.50.970">
    <property type="match status" value="2"/>
</dbReference>
<dbReference type="Pfam" id="PF02776">
    <property type="entry name" value="TPP_enzyme_N"/>
    <property type="match status" value="1"/>
</dbReference>
<feature type="domain" description="Thiamine pyrophosphate enzyme TPP-binding" evidence="6">
    <location>
        <begin position="380"/>
        <end position="526"/>
    </location>
</feature>
<keyword evidence="3" id="KW-0274">FAD</keyword>
<feature type="binding site" evidence="3">
    <location>
        <begin position="407"/>
        <end position="409"/>
    </location>
    <ligand>
        <name>thiamine diphosphate</name>
        <dbReference type="ChEBI" id="CHEBI:58937"/>
    </ligand>
</feature>
<dbReference type="CDD" id="cd02014">
    <property type="entry name" value="TPP_POX"/>
    <property type="match status" value="1"/>
</dbReference>
<dbReference type="InterPro" id="IPR012001">
    <property type="entry name" value="Thiamin_PyroP_enz_TPP-bd_dom"/>
</dbReference>
<dbReference type="OrthoDB" id="4494979at2"/>
<dbReference type="EMBL" id="LYPC01000021">
    <property type="protein sequence ID" value="OCT14007.1"/>
    <property type="molecule type" value="Genomic_DNA"/>
</dbReference>
<feature type="binding site" evidence="3">
    <location>
        <position position="461"/>
    </location>
    <ligand>
        <name>Mg(2+)</name>
        <dbReference type="ChEBI" id="CHEBI:18420"/>
    </ligand>
</feature>
<dbReference type="SUPFAM" id="SSF52518">
    <property type="entry name" value="Thiamin diphosphate-binding fold (THDP-binding)"/>
    <property type="match status" value="2"/>
</dbReference>
<organism evidence="8 9">
    <name type="scientific">Paenibacillus pectinilyticus</name>
    <dbReference type="NCBI Taxonomy" id="512399"/>
    <lineage>
        <taxon>Bacteria</taxon>
        <taxon>Bacillati</taxon>
        <taxon>Bacillota</taxon>
        <taxon>Bacilli</taxon>
        <taxon>Bacillales</taxon>
        <taxon>Paenibacillaceae</taxon>
        <taxon>Paenibacillus</taxon>
    </lineage>
</organism>
<evidence type="ECO:0000313" key="8">
    <source>
        <dbReference type="EMBL" id="OCT14007.1"/>
    </source>
</evidence>
<keyword evidence="3" id="KW-0547">Nucleotide-binding</keyword>
<evidence type="ECO:0000313" key="9">
    <source>
        <dbReference type="Proteomes" id="UP000093309"/>
    </source>
</evidence>
<dbReference type="GO" id="GO:0008289">
    <property type="term" value="F:lipid binding"/>
    <property type="evidence" value="ECO:0007669"/>
    <property type="project" value="UniProtKB-UniRule"/>
</dbReference>
<evidence type="ECO:0000259" key="7">
    <source>
        <dbReference type="Pfam" id="PF02776"/>
    </source>
</evidence>
<evidence type="ECO:0000256" key="1">
    <source>
        <dbReference type="ARBA" id="ARBA00007812"/>
    </source>
</evidence>
<comment type="catalytic activity">
    <reaction evidence="3">
        <text>a ubiquinone + pyruvate + H2O = a ubiquinol + acetate + CO2</text>
        <dbReference type="Rhea" id="RHEA:27405"/>
        <dbReference type="Rhea" id="RHEA-COMP:9565"/>
        <dbReference type="Rhea" id="RHEA-COMP:9566"/>
        <dbReference type="ChEBI" id="CHEBI:15361"/>
        <dbReference type="ChEBI" id="CHEBI:15377"/>
        <dbReference type="ChEBI" id="CHEBI:16389"/>
        <dbReference type="ChEBI" id="CHEBI:16526"/>
        <dbReference type="ChEBI" id="CHEBI:17976"/>
        <dbReference type="ChEBI" id="CHEBI:30089"/>
        <dbReference type="EC" id="1.2.5.1"/>
    </reaction>
</comment>
<feature type="domain" description="Thiamine pyrophosphate enzyme N-terminal TPP-binding" evidence="7">
    <location>
        <begin position="4"/>
        <end position="114"/>
    </location>
</feature>
<comment type="activity regulation">
    <text evidence="3">The C-terminus inhibits activity; it has to move for the enzyme to be active. Activated by lipid-binding, which occurs via the C-terminus.</text>
</comment>
<name>A0A1C1A0T2_9BACL</name>
<keyword evidence="3" id="KW-1003">Cell membrane</keyword>
<sequence>MRRTIADSIVESLLNAGVKRIYGIIGDSLNALLDAIRRSGKIEWIHVRHEEVAAFAAGADAALSGGIAVCAGSSGPGNLHLINGLYDCHRNRVPVLAIAAHIPSSEIGSGFFQETRPDMLFQECSFFCEVVTGPGQMPRAVTMAMQTATARSGVSVLVLPGDVAAFEYDESPVPQRVIHSTRQIVCPSTDELKIFADYLNKGKRITLLCGAGCAGAHASLMKLCEKLQSPMVIALRGKEYLEYDNPYSVGLTGLIGSASGYHAIMECDVLLMLGTDFPYRQFYPQEATILQVDLDSSRLGRRTTLAYGVCGDVKTTVEMLLPLLTEPHSPDHLQHFAAHYAKVREELDNLAAPGRAPIHPQYLMKVISDLADEDAVVTCDVGTPTVWAARYLRMNGKRRLLGSFNHGTMANAMPQAIGAQVAQPGRQVISLSGDGGLTMLLGDLLTLRQHKLPIKIVVFNNGALGFVELEMKAAGFLEFGTELDNPNFAELAQAMGIEGIRVEDPNELESAVRRGLEHNGPVILDVVVNRQELAMPPKINFEQARGFTMWMLKAVLNGQGNEIIELAKTNLLR</sequence>
<feature type="binding site" evidence="3">
    <location>
        <position position="50"/>
    </location>
    <ligand>
        <name>thiamine diphosphate</name>
        <dbReference type="ChEBI" id="CHEBI:58937"/>
    </ligand>
</feature>
<dbReference type="PANTHER" id="PTHR42981:SF2">
    <property type="entry name" value="PYRUVATE DEHYDROGENASE [UBIQUINONE]"/>
    <property type="match status" value="1"/>
</dbReference>
<dbReference type="InterPro" id="IPR011766">
    <property type="entry name" value="TPP_enzyme_TPP-bd"/>
</dbReference>
<dbReference type="InterPro" id="IPR047210">
    <property type="entry name" value="TPP_PYR_POXB-like"/>
</dbReference>
<keyword evidence="3" id="KW-0285">Flavoprotein</keyword>
<feature type="region of interest" description="PP-binding domain" evidence="3">
    <location>
        <begin position="336"/>
        <end position="531"/>
    </location>
</feature>
<comment type="domain">
    <text evidence="3">Has 4 domains; the Pyr domain which binds the pyrimidine moiety of the thiamine pyrophosphate cofactor, the FAD-binding domain, the PP-binding domain which binds the pyrophosphate portion of thiamine pyrophosphate and the C-terminal membrane binding region. The C-terminus is held closely against the rest of the protein and covers the active site; during activation it unfolds from the rest of the protein and forms an amphipathic helix upon membrane binding, exposing the active site.</text>
</comment>
<comment type="cofactor">
    <cofactor evidence="3">
        <name>thiamine diphosphate</name>
        <dbReference type="ChEBI" id="CHEBI:58937"/>
    </cofactor>
    <text evidence="3">Binds 1 thiamine pyrophosphate per subunit.</text>
</comment>
<dbReference type="Pfam" id="PF02775">
    <property type="entry name" value="TPP_enzyme_C"/>
    <property type="match status" value="1"/>
</dbReference>